<comment type="function">
    <text evidence="3">NDH-1 shuttles electrons from NADH, via FMN and iron-sulfur (Fe-S) centers, to quinones in the respiratory chain. The immediate electron acceptor for the enzyme in this species is believed to be a menaquinone. Couples the redox reaction to proton translocation (for every two electrons transferred, four hydrogen ions are translocated across the cytoplasmic membrane), and thus conserves the redox energy in a proton gradient.</text>
</comment>
<keyword evidence="3" id="KW-1003">Cell membrane</keyword>
<evidence type="ECO:0000256" key="5">
    <source>
        <dbReference type="RuleBase" id="RU003582"/>
    </source>
</evidence>
<protein>
    <recommendedName>
        <fullName evidence="3">NADH-quinone oxidoreductase subunit C</fullName>
        <ecNumber evidence="3">7.1.1.-</ecNumber>
    </recommendedName>
    <alternativeName>
        <fullName evidence="3">NADH dehydrogenase I subunit C</fullName>
    </alternativeName>
    <alternativeName>
        <fullName evidence="3">NDH-1 subunit C</fullName>
    </alternativeName>
</protein>
<feature type="domain" description="NADH:ubiquinone oxidoreductase 30kDa subunit" evidence="6">
    <location>
        <begin position="32"/>
        <end position="157"/>
    </location>
</feature>
<dbReference type="InterPro" id="IPR001268">
    <property type="entry name" value="NADH_UbQ_OxRdtase_30kDa_su"/>
</dbReference>
<comment type="subunit">
    <text evidence="3">NDH-1 is composed of 14 different subunits. Subunits NuoB, C, D, E, F, and G constitute the peripheral sector of the complex.</text>
</comment>
<dbReference type="PATRIC" id="fig|1379910.4.peg.4128"/>
<dbReference type="InterPro" id="IPR010218">
    <property type="entry name" value="NADH_DH_suC"/>
</dbReference>
<keyword evidence="3 4" id="KW-0520">NAD</keyword>
<evidence type="ECO:0000313" key="8">
    <source>
        <dbReference type="Proteomes" id="UP000036458"/>
    </source>
</evidence>
<dbReference type="SUPFAM" id="SSF143243">
    <property type="entry name" value="Nqo5-like"/>
    <property type="match status" value="1"/>
</dbReference>
<dbReference type="HAMAP" id="MF_01357">
    <property type="entry name" value="NDH1_NuoC"/>
    <property type="match status" value="1"/>
</dbReference>
<accession>A0A0H4VPL7</accession>
<dbReference type="GO" id="GO:0050136">
    <property type="term" value="F:NADH dehydrogenase (quinone) (non-electrogenic) activity"/>
    <property type="evidence" value="ECO:0007669"/>
    <property type="project" value="UniProtKB-UniRule"/>
</dbReference>
<name>A0A0H4VPL7_9BACT</name>
<dbReference type="KEGG" id="ruf:TH63_18950"/>
<evidence type="ECO:0000256" key="4">
    <source>
        <dbReference type="RuleBase" id="RU003456"/>
    </source>
</evidence>
<keyword evidence="3 5" id="KW-0874">Quinone</keyword>
<dbReference type="InterPro" id="IPR020396">
    <property type="entry name" value="NADH_UbQ_OxRdtase_CS"/>
</dbReference>
<gene>
    <name evidence="3" type="primary">nuoC</name>
    <name evidence="7" type="ORF">TH63_18950</name>
</gene>
<dbReference type="InterPro" id="IPR037232">
    <property type="entry name" value="NADH_quin_OxRdtase_su_C/D-like"/>
</dbReference>
<evidence type="ECO:0000256" key="3">
    <source>
        <dbReference type="HAMAP-Rule" id="MF_01357"/>
    </source>
</evidence>
<organism evidence="7 8">
    <name type="scientific">Rufibacter radiotolerans</name>
    <dbReference type="NCBI Taxonomy" id="1379910"/>
    <lineage>
        <taxon>Bacteria</taxon>
        <taxon>Pseudomonadati</taxon>
        <taxon>Bacteroidota</taxon>
        <taxon>Cytophagia</taxon>
        <taxon>Cytophagales</taxon>
        <taxon>Hymenobacteraceae</taxon>
        <taxon>Rufibacter</taxon>
    </lineage>
</organism>
<dbReference type="PANTHER" id="PTHR10884:SF14">
    <property type="entry name" value="NADH DEHYDROGENASE [UBIQUINONE] IRON-SULFUR PROTEIN 3, MITOCHONDRIAL"/>
    <property type="match status" value="1"/>
</dbReference>
<dbReference type="AlphaFoldDB" id="A0A0H4VPL7"/>
<evidence type="ECO:0000256" key="1">
    <source>
        <dbReference type="ARBA" id="ARBA00007569"/>
    </source>
</evidence>
<keyword evidence="3" id="KW-0472">Membrane</keyword>
<dbReference type="Pfam" id="PF00329">
    <property type="entry name" value="Complex1_30kDa"/>
    <property type="match status" value="1"/>
</dbReference>
<keyword evidence="3 4" id="KW-1278">Translocase</keyword>
<dbReference type="EC" id="7.1.1.-" evidence="3"/>
<evidence type="ECO:0000259" key="6">
    <source>
        <dbReference type="Pfam" id="PF00329"/>
    </source>
</evidence>
<sequence>MTFPELHQLLLSRFGPETVLGEEAHPHQSFLRIAPAHIAQVAEFLHDHEETYFDFLSCLTGVDNGPEAGTLEVLYHLYSIPYNHHLALKVQVPRNAPEEPLPEVPTVSYVWRSADWHEREVFDLLGIGFTHHPDLRRLLCPADWEGHPLRKDYVWPQEYHGIKVPYDRHNEENGFKNEWLQTIKDV</sequence>
<dbReference type="GO" id="GO:0048038">
    <property type="term" value="F:quinone binding"/>
    <property type="evidence" value="ECO:0007669"/>
    <property type="project" value="UniProtKB-KW"/>
</dbReference>
<keyword evidence="2 3" id="KW-0813">Transport</keyword>
<dbReference type="GO" id="GO:0005886">
    <property type="term" value="C:plasma membrane"/>
    <property type="evidence" value="ECO:0007669"/>
    <property type="project" value="UniProtKB-SubCell"/>
</dbReference>
<dbReference type="STRING" id="1379910.TH63_18950"/>
<comment type="catalytic activity">
    <reaction evidence="3 5">
        <text>a quinone + NADH + 5 H(+)(in) = a quinol + NAD(+) + 4 H(+)(out)</text>
        <dbReference type="Rhea" id="RHEA:57888"/>
        <dbReference type="ChEBI" id="CHEBI:15378"/>
        <dbReference type="ChEBI" id="CHEBI:24646"/>
        <dbReference type="ChEBI" id="CHEBI:57540"/>
        <dbReference type="ChEBI" id="CHEBI:57945"/>
        <dbReference type="ChEBI" id="CHEBI:132124"/>
    </reaction>
</comment>
<evidence type="ECO:0000313" key="7">
    <source>
        <dbReference type="EMBL" id="AKQ47248.1"/>
    </source>
</evidence>
<dbReference type="GO" id="GO:0008137">
    <property type="term" value="F:NADH dehydrogenase (ubiquinone) activity"/>
    <property type="evidence" value="ECO:0007669"/>
    <property type="project" value="InterPro"/>
</dbReference>
<dbReference type="PANTHER" id="PTHR10884">
    <property type="entry name" value="NADH DEHYDROGENASE UBIQUINONE IRON-SULFUR PROTEIN 3"/>
    <property type="match status" value="1"/>
</dbReference>
<dbReference type="Gene3D" id="3.30.460.80">
    <property type="entry name" value="NADH:ubiquinone oxidoreductase, 30kDa subunit"/>
    <property type="match status" value="1"/>
</dbReference>
<keyword evidence="8" id="KW-1185">Reference proteome</keyword>
<comment type="similarity">
    <text evidence="1 3 4">Belongs to the complex I 30 kDa subunit family.</text>
</comment>
<proteinExistence type="inferred from homology"/>
<evidence type="ECO:0000256" key="2">
    <source>
        <dbReference type="ARBA" id="ARBA00022448"/>
    </source>
</evidence>
<comment type="subcellular location">
    <subcellularLocation>
        <location evidence="3">Cell membrane</location>
        <topology evidence="3">Peripheral membrane protein</topology>
        <orientation evidence="3">Cytoplasmic side</orientation>
    </subcellularLocation>
</comment>
<dbReference type="EMBL" id="CP010777">
    <property type="protein sequence ID" value="AKQ47248.1"/>
    <property type="molecule type" value="Genomic_DNA"/>
</dbReference>
<dbReference type="OrthoDB" id="9803286at2"/>
<dbReference type="RefSeq" id="WP_048922336.1">
    <property type="nucleotide sequence ID" value="NZ_CP010777.1"/>
</dbReference>
<dbReference type="NCBIfam" id="TIGR01961">
    <property type="entry name" value="NuoC_fam"/>
    <property type="match status" value="1"/>
</dbReference>
<dbReference type="PROSITE" id="PS00542">
    <property type="entry name" value="COMPLEX1_30K"/>
    <property type="match status" value="1"/>
</dbReference>
<reference evidence="7 8" key="1">
    <citation type="submission" date="2015-01" db="EMBL/GenBank/DDBJ databases">
        <title>Rufibacter sp./DG31D/ whole genome sequencing.</title>
        <authorList>
            <person name="Kim M.K."/>
            <person name="Srinivasan S."/>
            <person name="Lee J.-J."/>
        </authorList>
    </citation>
    <scope>NUCLEOTIDE SEQUENCE [LARGE SCALE GENOMIC DNA]</scope>
    <source>
        <strain evidence="7 8">DG31D</strain>
    </source>
</reference>
<dbReference type="Proteomes" id="UP000036458">
    <property type="component" value="Chromosome"/>
</dbReference>